<dbReference type="GeneID" id="28801804"/>
<dbReference type="EMBL" id="KU253712">
    <property type="protein sequence ID" value="AMB18725.1"/>
    <property type="molecule type" value="Genomic_DNA"/>
</dbReference>
<gene>
    <name evidence="1" type="ORF">Eldridge_0145</name>
</gene>
<dbReference type="KEGG" id="vg:28801804"/>
<dbReference type="RefSeq" id="YP_009274849.1">
    <property type="nucleotide sequence ID" value="NC_030920.1"/>
</dbReference>
<protein>
    <submittedName>
        <fullName evidence="1">Uncharacterized protein</fullName>
    </submittedName>
</protein>
<name>A0A0Y0AFE8_9CAUD</name>
<reference evidence="1 2" key="1">
    <citation type="journal article" date="2016" name="Genome Announc.">
        <title>Complete Genome Sequence of Bacillus megaterium Bacteriophage Eldridge.</title>
        <authorList>
            <person name="Reveille A.M."/>
            <person name="Eldridge K.A."/>
            <person name="Temple L.M."/>
        </authorList>
    </citation>
    <scope>NUCLEOTIDE SEQUENCE [LARGE SCALE GENOMIC DNA]</scope>
</reference>
<sequence>MNKIKSHDIMDVWQVRDGFLVEVMKYKSLGYARNFSGAKTKIVRGCSGLKELKEEWVLPYSNKTFPAGTLFLHGTPVEPLTDPNDFVYGLKSSGGALYGSWSEMESVLADVQSIIDSYKEEN</sequence>
<proteinExistence type="predicted"/>
<evidence type="ECO:0000313" key="1">
    <source>
        <dbReference type="EMBL" id="AMB18725.1"/>
    </source>
</evidence>
<dbReference type="Proteomes" id="UP000204502">
    <property type="component" value="Segment"/>
</dbReference>
<organism evidence="1 2">
    <name type="scientific">Bacillus phage Eldridge</name>
    <dbReference type="NCBI Taxonomy" id="1776293"/>
    <lineage>
        <taxon>Viruses</taxon>
        <taxon>Duplodnaviria</taxon>
        <taxon>Heunggongvirae</taxon>
        <taxon>Uroviricota</taxon>
        <taxon>Caudoviricetes</taxon>
        <taxon>Herelleviridae</taxon>
        <taxon>Bastillevirinae</taxon>
        <taxon>Eldridgevirus</taxon>
        <taxon>Eldridgevirus eldridge</taxon>
    </lineage>
</organism>
<evidence type="ECO:0000313" key="2">
    <source>
        <dbReference type="Proteomes" id="UP000204502"/>
    </source>
</evidence>
<keyword evidence="2" id="KW-1185">Reference proteome</keyword>
<accession>A0A0Y0AFE8</accession>